<feature type="site" description="Involved in the stabilization of negative charge on the oxyanion by the formation of the oxyanion hole" evidence="7">
    <location>
        <position position="280"/>
    </location>
</feature>
<evidence type="ECO:0000256" key="6">
    <source>
        <dbReference type="ARBA" id="ARBA00023315"/>
    </source>
</evidence>
<keyword evidence="4 7" id="KW-0068">Autocatalytic cleavage</keyword>
<evidence type="ECO:0000256" key="7">
    <source>
        <dbReference type="HAMAP-Rule" id="MF_03124"/>
    </source>
</evidence>
<keyword evidence="7" id="KW-0496">Mitochondrion</keyword>
<dbReference type="PANTHER" id="PTHR23100">
    <property type="entry name" value="ARGININE BIOSYNTHESIS BIFUNCTIONAL PROTEIN ARGJ"/>
    <property type="match status" value="1"/>
</dbReference>
<feature type="binding site" evidence="7">
    <location>
        <position position="351"/>
    </location>
    <ligand>
        <name>substrate</name>
    </ligand>
</feature>
<dbReference type="EMBL" id="CAJNNW010031163">
    <property type="protein sequence ID" value="CAE8706276.1"/>
    <property type="molecule type" value="Genomic_DNA"/>
</dbReference>
<evidence type="ECO:0000256" key="8">
    <source>
        <dbReference type="SAM" id="MobiDB-lite"/>
    </source>
</evidence>
<comment type="pathway">
    <text evidence="7">Amino-acid biosynthesis; L-arginine biosynthesis; L-ornithine and N-acetyl-L-glutamate from L-glutamate and N(2)-acetyl-L-ornithine (cyclic): step 1/1.</text>
</comment>
<comment type="PTM">
    <text evidence="7">The alpha and beta chains are autoproteolytically processed from a single precursor protein within the mitochondrion.</text>
</comment>
<evidence type="ECO:0000256" key="3">
    <source>
        <dbReference type="ARBA" id="ARBA00022679"/>
    </source>
</evidence>
<dbReference type="Proteomes" id="UP000626109">
    <property type="component" value="Unassembled WGS sequence"/>
</dbReference>
<keyword evidence="2 7" id="KW-0055">Arginine biosynthesis</keyword>
<dbReference type="GO" id="GO:0006592">
    <property type="term" value="P:ornithine biosynthetic process"/>
    <property type="evidence" value="ECO:0007669"/>
    <property type="project" value="TreeGrafter"/>
</dbReference>
<evidence type="ECO:0000256" key="4">
    <source>
        <dbReference type="ARBA" id="ARBA00022813"/>
    </source>
</evidence>
<feature type="chain" id="PRO_5033194647" description="Arginine biosynthesis bifunctional protein ArgJ alpha chain" evidence="7">
    <location>
        <begin position="1"/>
        <end position="350"/>
    </location>
</feature>
<keyword evidence="5 7" id="KW-0511">Multifunctional enzyme</keyword>
<sequence length="1478" mass="155777">MLGAMDALSSPWSCWLGPPGPLSGNPSEAHRAVVGHPGQELLGRARHEPLGSSRHAQEKEGPSAWPVGAASCVIAVGGALAFHRQATKHGKRRPRSSFRLGAQAARSSAHHLAGSAAAHTIRPIRTIRIASAAAPEWTAGQQDTREFGSEEEYLAFLESMAELPQGFRVGNGRLKFVAVEAPDIGELPMNLTLIALDEPTEAWAAVFTQNAFPGAPVKVGRSRQAAGVALQAVVVNNKISNVMPGDEDGGVGASERLCQSVARELDTLGSGPHSVLPCSTGVIGWRLPADDMISAVPALVASLQPGSALPAAKGIMTTDRYPKLSSVQLPGGGRIVGVAKGAGMIEPNMATMLGYLLTDVAFSRQELQEMLDSAIGSSFNSISVDGDESTSDTVVLLSSCKLPPAAAGAASEASRRDFEAGLREVCSDLAAQLVHNGEGTQHVIRVAVTGAVDDATAKRVGRAVVNGPLFKCAVAGNDPNVGRLIGKVGQALGAEGTRLGMAGPDCTCRIGGEAIFENGKFTLDAEKEKRLSAHLKFAAADSSLKYPPHRRVVDVEVCLGGGGSGQAVVLGSDLTTEYVLINADYRHTLSLPPDMQKLGMFFASLVQAQQLIALLVSLKTHALIAPLVQQLIACWCARIALKQRSLLGQRWRNERPFPSPGGEAELLGETELLADEGTEDGVPRRRGHKAAQHRSTRREMRAAAPDGLLVEDVLRRLEFDEVLVQLQESEVPFSALVLSEIGDARRRDQNEDPDADADADHRFSQAGRNSAAAIGPVGASLGWCRPHVWTGQCKYGQQCRHSHSGRRLALWQVPGDPGPPLLPPIGRRSPHLPMIEVSLEELRAGANPLQSLCFLLFKQLVVWGPELGHFGTELWSSFLRDKHGLPPTSAHQQGNRGRGNCSDWAALPSSLWERVVSALPAGNLPALVLALPLGAVAWEGVLESRWGSSLAAEQASSGSREGALHAAAELVALVSASRLAAPLLRWPLLAHPVMAAPPAPWGYPLPLDTTATATLRAREADSEGNVRELPRALSRGLQEVAAALPEPRKLRIADIPAGLCMDASLLVLLTGEEVTAVRRHDLRRVSCVKVKDSSCVDFRGELLLVGTEAPARLLAFDLTEAAPRRPQCQLKLGNKASASAVLKLAFVGGPSEAGAEFCVCGLSAVSYISFLAGESSSWSGLLTELLLVDCRGGSLTAVRRLDAPGSARMTSAVVLGSRCIAANVEGEFSLWDLPGDGDEPCQGQADAFDGSAAASTRGQSSSRLAACGLRASWLAGDLQGKWVAAAPGTVGSPAEVLEMLAATQIEVLDMSNSVWRSLRFPVASPDATSSGEATDFGIQNSEEGAPPPGHRRVGGQSVTPKRWVAQLHIEGPVLLAVEVSLELDSRLFAWHLPSGRPLALGHQLPGHVSLAVSHSGAGPVVFAGALKSGERFVLVPGVRNPASKAECDGGSPPVPVTRQPAKRTTRPSDARARGTVRR</sequence>
<feature type="site" description="Cleavage; by autolysis" evidence="7">
    <location>
        <begin position="350"/>
        <end position="351"/>
    </location>
</feature>
<name>A0A813KKI5_POLGL</name>
<evidence type="ECO:0000313" key="9">
    <source>
        <dbReference type="EMBL" id="CAE8706276.1"/>
    </source>
</evidence>
<comment type="pathway">
    <text evidence="7">Amino-acid biosynthesis; L-arginine biosynthesis; N(2)-acetyl-L-ornithine from L-glutamate: step 1/4.</text>
</comment>
<feature type="binding site" evidence="7">
    <location>
        <position position="340"/>
    </location>
    <ligand>
        <name>substrate</name>
    </ligand>
</feature>
<accession>A0A813KKI5</accession>
<organism evidence="9 10">
    <name type="scientific">Polarella glacialis</name>
    <name type="common">Dinoflagellate</name>
    <dbReference type="NCBI Taxonomy" id="89957"/>
    <lineage>
        <taxon>Eukaryota</taxon>
        <taxon>Sar</taxon>
        <taxon>Alveolata</taxon>
        <taxon>Dinophyceae</taxon>
        <taxon>Suessiales</taxon>
        <taxon>Suessiaceae</taxon>
        <taxon>Polarella</taxon>
    </lineage>
</organism>
<evidence type="ECO:0000256" key="5">
    <source>
        <dbReference type="ARBA" id="ARBA00023268"/>
    </source>
</evidence>
<dbReference type="GO" id="GO:0004042">
    <property type="term" value="F:L-glutamate N-acetyltransferase activity"/>
    <property type="evidence" value="ECO:0007669"/>
    <property type="project" value="UniProtKB-UniRule"/>
</dbReference>
<keyword evidence="3 7" id="KW-0808">Transferase</keyword>
<feature type="binding site" evidence="7">
    <location>
        <position position="582"/>
    </location>
    <ligand>
        <name>substrate</name>
    </ligand>
</feature>
<gene>
    <name evidence="9" type="ORF">PGLA2088_LOCUS34094</name>
</gene>
<feature type="binding site" evidence="7">
    <location>
        <position position="438"/>
    </location>
    <ligand>
        <name>substrate</name>
    </ligand>
</feature>
<dbReference type="Pfam" id="PF01960">
    <property type="entry name" value="ArgJ"/>
    <property type="match status" value="1"/>
</dbReference>
<feature type="binding site" evidence="7">
    <location>
        <position position="317"/>
    </location>
    <ligand>
        <name>substrate</name>
    </ligand>
</feature>
<comment type="similarity">
    <text evidence="1 7">Belongs to the ArgJ family.</text>
</comment>
<feature type="chain" id="PRO_5033194648" description="Arginine biosynthesis bifunctional protein ArgJ beta chain" evidence="7">
    <location>
        <begin position="351"/>
        <end position="1478"/>
    </location>
</feature>
<comment type="caution">
    <text evidence="9">The sequence shown here is derived from an EMBL/GenBank/DDBJ whole genome shotgun (WGS) entry which is preliminary data.</text>
</comment>
<comment type="subcellular location">
    <subcellularLocation>
        <location evidence="7">Mitochondrion matrix</location>
    </subcellularLocation>
</comment>
<dbReference type="SUPFAM" id="SSF56266">
    <property type="entry name" value="DmpA/ArgJ-like"/>
    <property type="match status" value="1"/>
</dbReference>
<dbReference type="EC" id="2.3.1.1" evidence="7"/>
<dbReference type="InterPro" id="IPR042195">
    <property type="entry name" value="ArgJ_beta_C"/>
</dbReference>
<comment type="caution">
    <text evidence="7">Lacks conserved residue(s) required for the propagation of feature annotation.</text>
</comment>
<feature type="region of interest" description="Disordered" evidence="8">
    <location>
        <begin position="675"/>
        <end position="700"/>
    </location>
</feature>
<feature type="compositionally biased region" description="Basic residues" evidence="8">
    <location>
        <begin position="684"/>
        <end position="696"/>
    </location>
</feature>
<feature type="compositionally biased region" description="Polar residues" evidence="8">
    <location>
        <begin position="1326"/>
        <end position="1342"/>
    </location>
</feature>
<proteinExistence type="inferred from homology"/>
<evidence type="ECO:0000256" key="1">
    <source>
        <dbReference type="ARBA" id="ARBA00006774"/>
    </source>
</evidence>
<comment type="function">
    <text evidence="7">Catalyzes two activities which are involved in the cyclic version of arginine biosynthesis: the synthesis of acetylglutamate from glutamate and acetyl-CoA, and of ornithine by transacetylation between acetylornithine and glutamate.</text>
</comment>
<dbReference type="PANTHER" id="PTHR23100:SF0">
    <property type="entry name" value="ARGININE BIOSYNTHESIS BIFUNCTIONAL PROTEIN ARGJ, MITOCHONDRIAL"/>
    <property type="match status" value="1"/>
</dbReference>
<dbReference type="InterPro" id="IPR002813">
    <property type="entry name" value="Arg_biosynth_ArgJ"/>
</dbReference>
<dbReference type="GO" id="GO:0006526">
    <property type="term" value="P:L-arginine biosynthetic process"/>
    <property type="evidence" value="ECO:0007669"/>
    <property type="project" value="UniProtKB-UniRule"/>
</dbReference>
<dbReference type="GO" id="GO:0004358">
    <property type="term" value="F:L-glutamate N-acetyltransferase activity, acting on acetyl-L-ornithine as donor"/>
    <property type="evidence" value="ECO:0007669"/>
    <property type="project" value="UniProtKB-UniRule"/>
</dbReference>
<dbReference type="HAMAP" id="MF_01106">
    <property type="entry name" value="ArgJ"/>
    <property type="match status" value="1"/>
</dbReference>
<dbReference type="CDD" id="cd02152">
    <property type="entry name" value="OAT"/>
    <property type="match status" value="1"/>
</dbReference>
<comment type="subunit">
    <text evidence="7">Heterodimer of an alpha and a beta chain.</text>
</comment>
<evidence type="ECO:0000256" key="2">
    <source>
        <dbReference type="ARBA" id="ARBA00022571"/>
    </source>
</evidence>
<feature type="region of interest" description="Disordered" evidence="8">
    <location>
        <begin position="1324"/>
        <end position="1357"/>
    </location>
</feature>
<dbReference type="UniPathway" id="UPA00068">
    <property type="reaction ID" value="UER00106"/>
</dbReference>
<dbReference type="Gene3D" id="3.60.70.12">
    <property type="entry name" value="L-amino peptidase D-ALA esterase/amidase"/>
    <property type="match status" value="1"/>
</dbReference>
<comment type="catalytic activity">
    <reaction evidence="7">
        <text>L-glutamate + acetyl-CoA = N-acetyl-L-glutamate + CoA + H(+)</text>
        <dbReference type="Rhea" id="RHEA:24292"/>
        <dbReference type="ChEBI" id="CHEBI:15378"/>
        <dbReference type="ChEBI" id="CHEBI:29985"/>
        <dbReference type="ChEBI" id="CHEBI:44337"/>
        <dbReference type="ChEBI" id="CHEBI:57287"/>
        <dbReference type="ChEBI" id="CHEBI:57288"/>
        <dbReference type="EC" id="2.3.1.1"/>
    </reaction>
</comment>
<protein>
    <recommendedName>
        <fullName evidence="7">Arginine biosynthesis bifunctional protein ArgJ, mitochondrial</fullName>
    </recommendedName>
    <domain>
        <recommendedName>
            <fullName evidence="7">Glutamate N-acetyltransferase</fullName>
            <shortName evidence="7">GAT</shortName>
            <ecNumber evidence="7">2.3.1.35</ecNumber>
        </recommendedName>
        <alternativeName>
            <fullName evidence="7">Ornithine acetyltransferase</fullName>
            <shortName evidence="7">OATase</shortName>
        </alternativeName>
        <alternativeName>
            <fullName evidence="7">Ornithine transacetylase</fullName>
        </alternativeName>
    </domain>
    <domain>
        <recommendedName>
            <fullName evidence="7">Amino-acid acetyltransferase</fullName>
            <ecNumber evidence="7">2.3.1.1</ecNumber>
        </recommendedName>
        <alternativeName>
            <fullName evidence="7">N-acetylglutamate synthase</fullName>
            <shortName evidence="7">AGS</shortName>
        </alternativeName>
    </domain>
    <component>
        <recommendedName>
            <fullName evidence="7">Arginine biosynthesis bifunctional protein ArgJ alpha chain</fullName>
        </recommendedName>
    </component>
    <component>
        <recommendedName>
            <fullName evidence="7">Arginine biosynthesis bifunctional protein ArgJ beta chain</fullName>
        </recommendedName>
    </component>
</protein>
<dbReference type="InterPro" id="IPR016117">
    <property type="entry name" value="ArgJ-like_dom_sf"/>
</dbReference>
<keyword evidence="7" id="KW-0028">Amino-acid biosynthesis</keyword>
<dbReference type="Gene3D" id="3.10.20.340">
    <property type="entry name" value="ArgJ beta chain, C-terminal domain"/>
    <property type="match status" value="1"/>
</dbReference>
<feature type="active site" description="Nucleophile" evidence="7">
    <location>
        <position position="351"/>
    </location>
</feature>
<evidence type="ECO:0000313" key="10">
    <source>
        <dbReference type="Proteomes" id="UP000626109"/>
    </source>
</evidence>
<dbReference type="EC" id="2.3.1.35" evidence="7"/>
<keyword evidence="6 7" id="KW-0012">Acyltransferase</keyword>
<reference evidence="9" key="1">
    <citation type="submission" date="2021-02" db="EMBL/GenBank/DDBJ databases">
        <authorList>
            <person name="Dougan E. K."/>
            <person name="Rhodes N."/>
            <person name="Thang M."/>
            <person name="Chan C."/>
        </authorList>
    </citation>
    <scope>NUCLEOTIDE SEQUENCE</scope>
</reference>
<feature type="region of interest" description="Disordered" evidence="8">
    <location>
        <begin position="1440"/>
        <end position="1478"/>
    </location>
</feature>
<comment type="catalytic activity">
    <reaction evidence="7">
        <text>N(2)-acetyl-L-ornithine + L-glutamate = N-acetyl-L-glutamate + L-ornithine</text>
        <dbReference type="Rhea" id="RHEA:15349"/>
        <dbReference type="ChEBI" id="CHEBI:29985"/>
        <dbReference type="ChEBI" id="CHEBI:44337"/>
        <dbReference type="ChEBI" id="CHEBI:46911"/>
        <dbReference type="ChEBI" id="CHEBI:57805"/>
        <dbReference type="EC" id="2.3.1.35"/>
    </reaction>
</comment>
<feature type="site" description="Involved in the stabilization of negative charge on the oxyanion by the formation of the oxyanion hole" evidence="7">
    <location>
        <position position="281"/>
    </location>
</feature>
<dbReference type="GO" id="GO:0005759">
    <property type="term" value="C:mitochondrial matrix"/>
    <property type="evidence" value="ECO:0007669"/>
    <property type="project" value="UniProtKB-SubCell"/>
</dbReference>